<organism evidence="1 2">
    <name type="scientific">Curvularia clavata</name>
    <dbReference type="NCBI Taxonomy" id="95742"/>
    <lineage>
        <taxon>Eukaryota</taxon>
        <taxon>Fungi</taxon>
        <taxon>Dikarya</taxon>
        <taxon>Ascomycota</taxon>
        <taxon>Pezizomycotina</taxon>
        <taxon>Dothideomycetes</taxon>
        <taxon>Pleosporomycetidae</taxon>
        <taxon>Pleosporales</taxon>
        <taxon>Pleosporineae</taxon>
        <taxon>Pleosporaceae</taxon>
        <taxon>Curvularia</taxon>
    </lineage>
</organism>
<accession>A0A9Q8ZCB9</accession>
<name>A0A9Q8ZCB9_CURCL</name>
<evidence type="ECO:0000313" key="2">
    <source>
        <dbReference type="Proteomes" id="UP001056012"/>
    </source>
</evidence>
<dbReference type="EMBL" id="CP089279">
    <property type="protein sequence ID" value="USP80576.1"/>
    <property type="molecule type" value="Genomic_DNA"/>
</dbReference>
<dbReference type="VEuPathDB" id="FungiDB:yc1106_07850"/>
<protein>
    <submittedName>
        <fullName evidence="1">Uncharacterized protein</fullName>
    </submittedName>
</protein>
<reference evidence="1" key="1">
    <citation type="submission" date="2021-12" db="EMBL/GenBank/DDBJ databases">
        <title>Curvularia clavata genome.</title>
        <authorList>
            <person name="Cao Y."/>
        </authorList>
    </citation>
    <scope>NUCLEOTIDE SEQUENCE</scope>
    <source>
        <strain evidence="1">Yc1106</strain>
    </source>
</reference>
<keyword evidence="2" id="KW-1185">Reference proteome</keyword>
<evidence type="ECO:0000313" key="1">
    <source>
        <dbReference type="EMBL" id="USP80576.1"/>
    </source>
</evidence>
<proteinExistence type="predicted"/>
<dbReference type="Proteomes" id="UP001056012">
    <property type="component" value="Chromosome 6"/>
</dbReference>
<sequence>MSVETVSKPFRFRDLPGEVTYADTALGFQIRNRIYRVLLCDLKPPQENVTYGDMLRLPRIKHETELSILQTSKEIYREAYGVMIKTNRFVKVTSADCIPIRGTMLGQRTPIVTEIQSRVNQFKGYVLSVRLGLKDPIDMEAVQAESRCPELIEPITVMILHRDLGKVCQGINDLDAHMPGFSESLKISIRMAPVLDSIRDNSISPSFEGFFSQNTQETLLAPLRANLNGYKGVVVKGHVDKSVATAFREDLKKDRYSDPEAVLAQFTAAKQEGSRLFQGRQTTPAWMKWQDAAVEIDSMVKSASWSNLVRRGKQDFVPQLANIYFLMRLNTIQVQLSQWQDDPFMASTLAEDSINYAYKSLKKDYWMKGFKHTASDQHLAKLYFRHATFLRLEGNPRGRQNAMILIDRALAKQPEDPALLREKERIMQWIR</sequence>
<gene>
    <name evidence="1" type="ORF">yc1106_07850</name>
</gene>
<dbReference type="OrthoDB" id="5229512at2759"/>
<dbReference type="AlphaFoldDB" id="A0A9Q8ZCB9"/>